<organism evidence="1 2">
    <name type="scientific">Methylocapsa palsarum</name>
    <dbReference type="NCBI Taxonomy" id="1612308"/>
    <lineage>
        <taxon>Bacteria</taxon>
        <taxon>Pseudomonadati</taxon>
        <taxon>Pseudomonadota</taxon>
        <taxon>Alphaproteobacteria</taxon>
        <taxon>Hyphomicrobiales</taxon>
        <taxon>Beijerinckiaceae</taxon>
        <taxon>Methylocapsa</taxon>
    </lineage>
</organism>
<name>A0A1I4B8M8_9HYPH</name>
<reference evidence="1 2" key="1">
    <citation type="submission" date="2016-10" db="EMBL/GenBank/DDBJ databases">
        <authorList>
            <person name="de Groot N.N."/>
        </authorList>
    </citation>
    <scope>NUCLEOTIDE SEQUENCE [LARGE SCALE GENOMIC DNA]</scope>
    <source>
        <strain evidence="1 2">NE2</strain>
    </source>
</reference>
<dbReference type="RefSeq" id="WP_091684779.1">
    <property type="nucleotide sequence ID" value="NZ_FOSN01000013.1"/>
</dbReference>
<evidence type="ECO:0000313" key="1">
    <source>
        <dbReference type="EMBL" id="SFK64710.1"/>
    </source>
</evidence>
<dbReference type="STRING" id="1612308.SAMN05444581_11385"/>
<dbReference type="EMBL" id="FOSN01000013">
    <property type="protein sequence ID" value="SFK64710.1"/>
    <property type="molecule type" value="Genomic_DNA"/>
</dbReference>
<dbReference type="PANTHER" id="PTHR36922:SF1">
    <property type="entry name" value="DUF1993 DOMAIN-CONTAINING PROTEIN"/>
    <property type="match status" value="1"/>
</dbReference>
<accession>A0A1I4B8M8</accession>
<dbReference type="Gene3D" id="1.20.120.450">
    <property type="entry name" value="dinb family like domain"/>
    <property type="match status" value="1"/>
</dbReference>
<dbReference type="InterPro" id="IPR018531">
    <property type="entry name" value="DUF1993"/>
</dbReference>
<dbReference type="OrthoDB" id="338237at2"/>
<proteinExistence type="predicted"/>
<sequence>MPFSMSQASLPTFKIGLTALSSILDKAALFASAKKINETVLLQSRLSPDMFPLVRQVQVAADLAKNGSARLAGLDAPNYEDNELTIDQLKARLVKTVAYIKTLDPKQIDASADREIIFPLGPADKGRMKGDDYLNHFVLPNFYFHLTTAYAILRHCGVEIGKRDFLGEIPITMT</sequence>
<dbReference type="Pfam" id="PF09351">
    <property type="entry name" value="DUF1993"/>
    <property type="match status" value="1"/>
</dbReference>
<evidence type="ECO:0008006" key="3">
    <source>
        <dbReference type="Google" id="ProtNLM"/>
    </source>
</evidence>
<dbReference type="Proteomes" id="UP000198755">
    <property type="component" value="Unassembled WGS sequence"/>
</dbReference>
<evidence type="ECO:0000313" key="2">
    <source>
        <dbReference type="Proteomes" id="UP000198755"/>
    </source>
</evidence>
<dbReference type="SUPFAM" id="SSF109854">
    <property type="entry name" value="DinB/YfiT-like putative metalloenzymes"/>
    <property type="match status" value="1"/>
</dbReference>
<dbReference type="InterPro" id="IPR034660">
    <property type="entry name" value="DinB/YfiT-like"/>
</dbReference>
<keyword evidence="2" id="KW-1185">Reference proteome</keyword>
<protein>
    <recommendedName>
        <fullName evidence="3">DUF1993 domain-containing protein</fullName>
    </recommendedName>
</protein>
<dbReference type="PANTHER" id="PTHR36922">
    <property type="entry name" value="BLL2446 PROTEIN"/>
    <property type="match status" value="1"/>
</dbReference>
<gene>
    <name evidence="1" type="ORF">SAMN05444581_11385</name>
</gene>
<dbReference type="AlphaFoldDB" id="A0A1I4B8M8"/>